<protein>
    <submittedName>
        <fullName evidence="2">PepSY-associated TM helix domain-containing protein</fullName>
    </submittedName>
</protein>
<keyword evidence="3" id="KW-1185">Reference proteome</keyword>
<dbReference type="Pfam" id="PF03929">
    <property type="entry name" value="PepSY_TM"/>
    <property type="match status" value="1"/>
</dbReference>
<dbReference type="EMBL" id="JBHLSW010000007">
    <property type="protein sequence ID" value="MFC0634536.1"/>
    <property type="molecule type" value="Genomic_DNA"/>
</dbReference>
<feature type="transmembrane region" description="Helical" evidence="1">
    <location>
        <begin position="215"/>
        <end position="234"/>
    </location>
</feature>
<comment type="caution">
    <text evidence="2">The sequence shown here is derived from an EMBL/GenBank/DDBJ whole genome shotgun (WGS) entry which is preliminary data.</text>
</comment>
<proteinExistence type="predicted"/>
<gene>
    <name evidence="2" type="ORF">ACFFGE_11710</name>
</gene>
<evidence type="ECO:0000256" key="1">
    <source>
        <dbReference type="SAM" id="Phobius"/>
    </source>
</evidence>
<feature type="transmembrane region" description="Helical" evidence="1">
    <location>
        <begin position="362"/>
        <end position="383"/>
    </location>
</feature>
<organism evidence="2 3">
    <name type="scientific">Brevundimonas balnearis</name>
    <dbReference type="NCBI Taxonomy" id="1572858"/>
    <lineage>
        <taxon>Bacteria</taxon>
        <taxon>Pseudomonadati</taxon>
        <taxon>Pseudomonadota</taxon>
        <taxon>Alphaproteobacteria</taxon>
        <taxon>Caulobacterales</taxon>
        <taxon>Caulobacteraceae</taxon>
        <taxon>Brevundimonas</taxon>
    </lineage>
</organism>
<feature type="transmembrane region" description="Helical" evidence="1">
    <location>
        <begin position="20"/>
        <end position="41"/>
    </location>
</feature>
<dbReference type="Proteomes" id="UP001589906">
    <property type="component" value="Unassembled WGS sequence"/>
</dbReference>
<dbReference type="PANTHER" id="PTHR34219">
    <property type="entry name" value="IRON-REGULATED INNER MEMBRANE PROTEIN-RELATED"/>
    <property type="match status" value="1"/>
</dbReference>
<accession>A0ABV6R4I8</accession>
<evidence type="ECO:0000313" key="3">
    <source>
        <dbReference type="Proteomes" id="UP001589906"/>
    </source>
</evidence>
<keyword evidence="1" id="KW-0812">Transmembrane</keyword>
<reference evidence="2 3" key="1">
    <citation type="submission" date="2024-09" db="EMBL/GenBank/DDBJ databases">
        <authorList>
            <person name="Sun Q."/>
            <person name="Mori K."/>
        </authorList>
    </citation>
    <scope>NUCLEOTIDE SEQUENCE [LARGE SCALE GENOMIC DNA]</scope>
    <source>
        <strain evidence="2 3">NCAIM B.02621</strain>
    </source>
</reference>
<name>A0ABV6R4I8_9CAUL</name>
<dbReference type="RefSeq" id="WP_376836581.1">
    <property type="nucleotide sequence ID" value="NZ_JBHLSW010000007.1"/>
</dbReference>
<dbReference type="InterPro" id="IPR005625">
    <property type="entry name" value="PepSY-ass_TM"/>
</dbReference>
<feature type="transmembrane region" description="Helical" evidence="1">
    <location>
        <begin position="157"/>
        <end position="181"/>
    </location>
</feature>
<dbReference type="PANTHER" id="PTHR34219:SF5">
    <property type="entry name" value="BLR4505 PROTEIN"/>
    <property type="match status" value="1"/>
</dbReference>
<keyword evidence="1" id="KW-0472">Membrane</keyword>
<keyword evidence="1" id="KW-1133">Transmembrane helix</keyword>
<evidence type="ECO:0000313" key="2">
    <source>
        <dbReference type="EMBL" id="MFC0634536.1"/>
    </source>
</evidence>
<sequence length="407" mass="44206">MAGARARFDLRAVARPVHRYVGLALALFLVLSGLTGSILVFQREVDQALNPHLWRISADGPRLTPDQIADRISAWDPRVQARWIPIEDHVAPDVWVDPRIDPATGAPYVVGFNQVFVDPVSGEINGARAYGPFALSTEAFIPWLDMFHRTLTIPGMWGTWLMGLVALVWAFDCFVGAYLTLPKGGPFWRRWAPAWSLKRGASAARLTLDWHRAGGLWLWGVLLILAVSGVSFNLEHQVFEPVVSMVSPIAENRFEHAPMDFANPKTPAFGFDAAIERARLAGGIPTAVSSSGLYYAPEIGGYGVAFGDAWAPGMGPTWVYVDGTTGALIEKVVPGQGNGGTVFAQAQLPLHSGRILGLPGRLIIFVAGIATAMLSITGVALWARRRIATLKAERRRRAYAALPQAAE</sequence>